<organism evidence="2 3">
    <name type="scientific">Cinchona calisaya</name>
    <dbReference type="NCBI Taxonomy" id="153742"/>
    <lineage>
        <taxon>Eukaryota</taxon>
        <taxon>Viridiplantae</taxon>
        <taxon>Streptophyta</taxon>
        <taxon>Embryophyta</taxon>
        <taxon>Tracheophyta</taxon>
        <taxon>Spermatophyta</taxon>
        <taxon>Magnoliopsida</taxon>
        <taxon>eudicotyledons</taxon>
        <taxon>Gunneridae</taxon>
        <taxon>Pentapetalae</taxon>
        <taxon>asterids</taxon>
        <taxon>lamiids</taxon>
        <taxon>Gentianales</taxon>
        <taxon>Rubiaceae</taxon>
        <taxon>Cinchonoideae</taxon>
        <taxon>Cinchoneae</taxon>
        <taxon>Cinchona</taxon>
    </lineage>
</organism>
<protein>
    <submittedName>
        <fullName evidence="2">Uncharacterized protein</fullName>
    </submittedName>
</protein>
<reference evidence="2 3" key="1">
    <citation type="submission" date="2024-11" db="EMBL/GenBank/DDBJ databases">
        <title>A near-complete genome assembly of Cinchona calisaya.</title>
        <authorList>
            <person name="Lian D.C."/>
            <person name="Zhao X.W."/>
            <person name="Wei L."/>
        </authorList>
    </citation>
    <scope>NUCLEOTIDE SEQUENCE [LARGE SCALE GENOMIC DNA]</scope>
    <source>
        <tissue evidence="2">Nenye</tissue>
    </source>
</reference>
<accession>A0ABD2ZPL5</accession>
<feature type="signal peptide" evidence="1">
    <location>
        <begin position="1"/>
        <end position="29"/>
    </location>
</feature>
<dbReference type="AlphaFoldDB" id="A0ABD2ZPL5"/>
<sequence length="103" mass="10830">MMGAETNHLTVLRLILCLCLVLCKSSSSARPLTTEKDSTVTGSCSGGEEMGSCGNYKKYYRMMEAAAIQGKLGGIFGALVMNVLPKGATPPSGPSRRNNGLQT</sequence>
<comment type="caution">
    <text evidence="2">The sequence shown here is derived from an EMBL/GenBank/DDBJ whole genome shotgun (WGS) entry which is preliminary data.</text>
</comment>
<keyword evidence="1" id="KW-0732">Signal</keyword>
<dbReference type="EMBL" id="JBJUIK010000008">
    <property type="protein sequence ID" value="KAL3521304.1"/>
    <property type="molecule type" value="Genomic_DNA"/>
</dbReference>
<name>A0ABD2ZPL5_9GENT</name>
<evidence type="ECO:0000256" key="1">
    <source>
        <dbReference type="SAM" id="SignalP"/>
    </source>
</evidence>
<evidence type="ECO:0000313" key="3">
    <source>
        <dbReference type="Proteomes" id="UP001630127"/>
    </source>
</evidence>
<gene>
    <name evidence="2" type="ORF">ACH5RR_019453</name>
</gene>
<proteinExistence type="predicted"/>
<evidence type="ECO:0000313" key="2">
    <source>
        <dbReference type="EMBL" id="KAL3521304.1"/>
    </source>
</evidence>
<feature type="chain" id="PRO_5044825883" evidence="1">
    <location>
        <begin position="30"/>
        <end position="103"/>
    </location>
</feature>
<keyword evidence="3" id="KW-1185">Reference proteome</keyword>
<dbReference type="Proteomes" id="UP001630127">
    <property type="component" value="Unassembled WGS sequence"/>
</dbReference>